<name>A0A644X0Z5_9ZZZZ</name>
<dbReference type="GO" id="GO:0004077">
    <property type="term" value="F:biotin--[biotin carboxyl-carrier protein] ligase activity"/>
    <property type="evidence" value="ECO:0007669"/>
    <property type="project" value="UniProtKB-EC"/>
</dbReference>
<dbReference type="Gene3D" id="3.30.930.10">
    <property type="entry name" value="Bira Bifunctional Protein, Domain 2"/>
    <property type="match status" value="1"/>
</dbReference>
<feature type="domain" description="BPL/LPL catalytic" evidence="2">
    <location>
        <begin position="1"/>
        <end position="163"/>
    </location>
</feature>
<evidence type="ECO:0000259" key="2">
    <source>
        <dbReference type="PROSITE" id="PS51733"/>
    </source>
</evidence>
<dbReference type="EMBL" id="VSSQ01001573">
    <property type="protein sequence ID" value="MPM09468.1"/>
    <property type="molecule type" value="Genomic_DNA"/>
</dbReference>
<reference evidence="3" key="1">
    <citation type="submission" date="2019-08" db="EMBL/GenBank/DDBJ databases">
        <authorList>
            <person name="Kucharzyk K."/>
            <person name="Murdoch R.W."/>
            <person name="Higgins S."/>
            <person name="Loffler F."/>
        </authorList>
    </citation>
    <scope>NUCLEOTIDE SEQUENCE</scope>
</reference>
<dbReference type="InterPro" id="IPR004408">
    <property type="entry name" value="Biotin_CoA_COase_ligase"/>
</dbReference>
<accession>A0A644X0Z5</accession>
<sequence>MSRINEAGPDELNVYSAAFQSDGRGQGEHHWDSEVGKNILMSFLLKKPPVNIPAQFGLSQIIAVAAHNYVSSELPDEEVTIKWPNDIMVGTRKIAGILIENSLKGHEILASVIGIGVNVNQIHFTGDLHSAVSLQMIDGQRRDIDTEIRKLTEQFVSSLEIFRALGAEKMYWSYDGRLFGIGTEQNFKLGEDILKCRILGTEPTGQIRLRMPDGVERKFYHHEIAMCYRDDLLL</sequence>
<proteinExistence type="predicted"/>
<evidence type="ECO:0000313" key="3">
    <source>
        <dbReference type="EMBL" id="MPM09468.1"/>
    </source>
</evidence>
<dbReference type="PROSITE" id="PS51733">
    <property type="entry name" value="BPL_LPL_CATALYTIC"/>
    <property type="match status" value="1"/>
</dbReference>
<organism evidence="3">
    <name type="scientific">bioreactor metagenome</name>
    <dbReference type="NCBI Taxonomy" id="1076179"/>
    <lineage>
        <taxon>unclassified sequences</taxon>
        <taxon>metagenomes</taxon>
        <taxon>ecological metagenomes</taxon>
    </lineage>
</organism>
<protein>
    <submittedName>
        <fullName evidence="3">Bifunctional ligase/repressor BirA</fullName>
        <ecNumber evidence="3">6.3.4.15</ecNumber>
    </submittedName>
</protein>
<dbReference type="SUPFAM" id="SSF55681">
    <property type="entry name" value="Class II aaRS and biotin synthetases"/>
    <property type="match status" value="1"/>
</dbReference>
<dbReference type="PANTHER" id="PTHR12835">
    <property type="entry name" value="BIOTIN PROTEIN LIGASE"/>
    <property type="match status" value="1"/>
</dbReference>
<keyword evidence="1 3" id="KW-0436">Ligase</keyword>
<comment type="caution">
    <text evidence="3">The sequence shown here is derived from an EMBL/GenBank/DDBJ whole genome shotgun (WGS) entry which is preliminary data.</text>
</comment>
<gene>
    <name evidence="3" type="primary">birA_19</name>
    <name evidence="3" type="ORF">SDC9_55786</name>
</gene>
<dbReference type="InterPro" id="IPR004143">
    <property type="entry name" value="BPL_LPL_catalytic"/>
</dbReference>
<dbReference type="InterPro" id="IPR045864">
    <property type="entry name" value="aa-tRNA-synth_II/BPL/LPL"/>
</dbReference>
<dbReference type="AlphaFoldDB" id="A0A644X0Z5"/>
<evidence type="ECO:0000256" key="1">
    <source>
        <dbReference type="ARBA" id="ARBA00022598"/>
    </source>
</evidence>
<dbReference type="CDD" id="cd16442">
    <property type="entry name" value="BPL"/>
    <property type="match status" value="1"/>
</dbReference>
<dbReference type="Pfam" id="PF03099">
    <property type="entry name" value="BPL_LplA_LipB"/>
    <property type="match status" value="1"/>
</dbReference>
<dbReference type="NCBIfam" id="TIGR00121">
    <property type="entry name" value="birA_ligase"/>
    <property type="match status" value="1"/>
</dbReference>
<dbReference type="EC" id="6.3.4.15" evidence="3"/>
<dbReference type="GO" id="GO:0005737">
    <property type="term" value="C:cytoplasm"/>
    <property type="evidence" value="ECO:0007669"/>
    <property type="project" value="TreeGrafter"/>
</dbReference>
<dbReference type="PANTHER" id="PTHR12835:SF5">
    <property type="entry name" value="BIOTIN--PROTEIN LIGASE"/>
    <property type="match status" value="1"/>
</dbReference>